<evidence type="ECO:0000256" key="4">
    <source>
        <dbReference type="ARBA" id="ARBA00023136"/>
    </source>
</evidence>
<dbReference type="RefSeq" id="WP_121644375.1">
    <property type="nucleotide sequence ID" value="NZ_RCWN01000001.1"/>
</dbReference>
<reference evidence="7 8" key="1">
    <citation type="submission" date="2018-10" db="EMBL/GenBank/DDBJ databases">
        <title>Notoacmeibacter sp. M2BS9Y-3-1, whole genome shotgun sequence.</title>
        <authorList>
            <person name="Tuo L."/>
        </authorList>
    </citation>
    <scope>NUCLEOTIDE SEQUENCE [LARGE SCALE GENOMIC DNA]</scope>
    <source>
        <strain evidence="7 8">M2BS9Y-3-1</strain>
    </source>
</reference>
<feature type="transmembrane region" description="Helical" evidence="5">
    <location>
        <begin position="40"/>
        <end position="59"/>
    </location>
</feature>
<organism evidence="7 8">
    <name type="scientific">Notoacmeibacter ruber</name>
    <dbReference type="NCBI Taxonomy" id="2670375"/>
    <lineage>
        <taxon>Bacteria</taxon>
        <taxon>Pseudomonadati</taxon>
        <taxon>Pseudomonadota</taxon>
        <taxon>Alphaproteobacteria</taxon>
        <taxon>Hyphomicrobiales</taxon>
        <taxon>Notoacmeibacteraceae</taxon>
        <taxon>Notoacmeibacter</taxon>
    </lineage>
</organism>
<feature type="transmembrane region" description="Helical" evidence="5">
    <location>
        <begin position="112"/>
        <end position="138"/>
    </location>
</feature>
<proteinExistence type="predicted"/>
<gene>
    <name evidence="7" type="ORF">D8780_03510</name>
</gene>
<evidence type="ECO:0000256" key="2">
    <source>
        <dbReference type="ARBA" id="ARBA00022692"/>
    </source>
</evidence>
<evidence type="ECO:0000259" key="6">
    <source>
        <dbReference type="Pfam" id="PF07298"/>
    </source>
</evidence>
<dbReference type="AlphaFoldDB" id="A0A3L7J9I6"/>
<comment type="subcellular location">
    <subcellularLocation>
        <location evidence="1">Membrane</location>
        <topology evidence="1">Multi-pass membrane protein</topology>
    </subcellularLocation>
</comment>
<sequence length="195" mass="20783">MLVLIVGLVVFLGIHSVRIFAPGWARDRQAKMGEGAYKGVYSVVSVIGFVLIVWGYGLARQDPTIIWNPPVGMRHAAAGLMIFAFIALGIYALPAGRLKPMLKHPMLVAIKIWALAHLLANGDLASIILFGSFLAWAVADRIAVKRRLGTGGGAGVPAPGPVSRDVGALVVGIALYVVTLFWLHEWLIGVSPMPA</sequence>
<accession>A0A3L7J9I6</accession>
<protein>
    <submittedName>
        <fullName evidence="7">NnrU family protein</fullName>
    </submittedName>
</protein>
<dbReference type="EMBL" id="RCWN01000001">
    <property type="protein sequence ID" value="RLQ87407.1"/>
    <property type="molecule type" value="Genomic_DNA"/>
</dbReference>
<keyword evidence="8" id="KW-1185">Reference proteome</keyword>
<evidence type="ECO:0000256" key="3">
    <source>
        <dbReference type="ARBA" id="ARBA00022989"/>
    </source>
</evidence>
<evidence type="ECO:0000313" key="7">
    <source>
        <dbReference type="EMBL" id="RLQ87407.1"/>
    </source>
</evidence>
<name>A0A3L7J9I6_9HYPH</name>
<keyword evidence="4 5" id="KW-0472">Membrane</keyword>
<comment type="caution">
    <text evidence="7">The sequence shown here is derived from an EMBL/GenBank/DDBJ whole genome shotgun (WGS) entry which is preliminary data.</text>
</comment>
<dbReference type="Pfam" id="PF07298">
    <property type="entry name" value="NnrU"/>
    <property type="match status" value="1"/>
</dbReference>
<keyword evidence="3 5" id="KW-1133">Transmembrane helix</keyword>
<feature type="transmembrane region" description="Helical" evidence="5">
    <location>
        <begin position="71"/>
        <end position="92"/>
    </location>
</feature>
<evidence type="ECO:0000256" key="1">
    <source>
        <dbReference type="ARBA" id="ARBA00004141"/>
    </source>
</evidence>
<evidence type="ECO:0000256" key="5">
    <source>
        <dbReference type="SAM" id="Phobius"/>
    </source>
</evidence>
<dbReference type="InterPro" id="IPR009915">
    <property type="entry name" value="NnrU_dom"/>
</dbReference>
<dbReference type="Proteomes" id="UP000281094">
    <property type="component" value="Unassembled WGS sequence"/>
</dbReference>
<keyword evidence="2 5" id="KW-0812">Transmembrane</keyword>
<dbReference type="GO" id="GO:0016020">
    <property type="term" value="C:membrane"/>
    <property type="evidence" value="ECO:0007669"/>
    <property type="project" value="UniProtKB-SubCell"/>
</dbReference>
<evidence type="ECO:0000313" key="8">
    <source>
        <dbReference type="Proteomes" id="UP000281094"/>
    </source>
</evidence>
<feature type="domain" description="NnrU" evidence="6">
    <location>
        <begin position="3"/>
        <end position="192"/>
    </location>
</feature>
<feature type="transmembrane region" description="Helical" evidence="5">
    <location>
        <begin position="166"/>
        <end position="184"/>
    </location>
</feature>